<keyword evidence="6" id="KW-0539">Nucleus</keyword>
<accession>T1JFL9</accession>
<reference evidence="13" key="1">
    <citation type="submission" date="2011-05" db="EMBL/GenBank/DDBJ databases">
        <authorList>
            <person name="Richards S.R."/>
            <person name="Qu J."/>
            <person name="Jiang H."/>
            <person name="Jhangiani S.N."/>
            <person name="Agravi P."/>
            <person name="Goodspeed R."/>
            <person name="Gross S."/>
            <person name="Mandapat C."/>
            <person name="Jackson L."/>
            <person name="Mathew T."/>
            <person name="Pu L."/>
            <person name="Thornton R."/>
            <person name="Saada N."/>
            <person name="Wilczek-Boney K.B."/>
            <person name="Lee S."/>
            <person name="Kovar C."/>
            <person name="Wu Y."/>
            <person name="Scherer S.E."/>
            <person name="Worley K.C."/>
            <person name="Muzny D.M."/>
            <person name="Gibbs R."/>
        </authorList>
    </citation>
    <scope>NUCLEOTIDE SEQUENCE</scope>
    <source>
        <strain evidence="13">Brora</strain>
    </source>
</reference>
<proteinExistence type="inferred from homology"/>
<dbReference type="PANTHER" id="PTHR10126">
    <property type="entry name" value="TATA-BOX BINDING PROTEIN"/>
    <property type="match status" value="1"/>
</dbReference>
<dbReference type="PhylomeDB" id="T1JFL9"/>
<comment type="function">
    <text evidence="9">General transcription factor that functions at the core of the DNA-binding multiprotein factor TFIID. Binding of TFIID to the TATA box is the initial transcriptional step of the pre-initiation complex (PIC), playing a role in the activation of eukaryotic genes transcribed by RNA polymerase II.</text>
</comment>
<dbReference type="FunFam" id="3.30.310.10:FF:000002">
    <property type="entry name" value="TATA-box-binding protein 2"/>
    <property type="match status" value="1"/>
</dbReference>
<dbReference type="OMA" id="VYRMDEP"/>
<sequence length="203" mass="22707">MFTPLSTPGHPMTFLTPATPSSANPGIIPQIVSVVSTANLGCKLDLKKIVRHAKDAQYDPKKFAAVIMRIREPRTTAQIFKSGKMSVLGAKSEEDSKIAARRYARIIQKLGFEVKFSNFKIQSIVGVCDVKFHIRLEGLVLAHKLISSYEPELFPGLIYHMANPRVVVTIFVHGKIVLTGAKMKSEIYEAFDYIYPILKQFKI</sequence>
<evidence type="ECO:0000256" key="4">
    <source>
        <dbReference type="ARBA" id="ARBA00023125"/>
    </source>
</evidence>
<dbReference type="Gene3D" id="3.30.310.10">
    <property type="entry name" value="TATA-Binding Protein"/>
    <property type="match status" value="2"/>
</dbReference>
<reference evidence="12" key="2">
    <citation type="submission" date="2015-02" db="UniProtKB">
        <authorList>
            <consortium name="EnsemblMetazoa"/>
        </authorList>
    </citation>
    <scope>IDENTIFICATION</scope>
</reference>
<evidence type="ECO:0000256" key="2">
    <source>
        <dbReference type="ARBA" id="ARBA00005560"/>
    </source>
</evidence>
<evidence type="ECO:0000256" key="5">
    <source>
        <dbReference type="ARBA" id="ARBA00023163"/>
    </source>
</evidence>
<dbReference type="EMBL" id="JH432177">
    <property type="status" value="NOT_ANNOTATED_CDS"/>
    <property type="molecule type" value="Genomic_DNA"/>
</dbReference>
<dbReference type="CDD" id="cd04516">
    <property type="entry name" value="TBP_eukaryotes"/>
    <property type="match status" value="1"/>
</dbReference>
<dbReference type="HOGENOM" id="CLU_060161_4_2_1"/>
<evidence type="ECO:0000256" key="9">
    <source>
        <dbReference type="ARBA" id="ARBA00037612"/>
    </source>
</evidence>
<dbReference type="GO" id="GO:0042797">
    <property type="term" value="P:tRNA transcription by RNA polymerase III"/>
    <property type="evidence" value="ECO:0007669"/>
    <property type="project" value="UniProtKB-ARBA"/>
</dbReference>
<evidence type="ECO:0000256" key="3">
    <source>
        <dbReference type="ARBA" id="ARBA00021962"/>
    </source>
</evidence>
<evidence type="ECO:0000313" key="13">
    <source>
        <dbReference type="Proteomes" id="UP000014500"/>
    </source>
</evidence>
<dbReference type="GO" id="GO:0001092">
    <property type="term" value="F:TFIIA-class transcription factor complex binding"/>
    <property type="evidence" value="ECO:0007669"/>
    <property type="project" value="UniProtKB-ARBA"/>
</dbReference>
<evidence type="ECO:0000256" key="6">
    <source>
        <dbReference type="ARBA" id="ARBA00023242"/>
    </source>
</evidence>
<keyword evidence="5" id="KW-0804">Transcription</keyword>
<comment type="similarity">
    <text evidence="2">Belongs to the TBP family.</text>
</comment>
<dbReference type="InterPro" id="IPR000814">
    <property type="entry name" value="TBP"/>
</dbReference>
<evidence type="ECO:0000256" key="11">
    <source>
        <dbReference type="ARBA" id="ARBA00042691"/>
    </source>
</evidence>
<evidence type="ECO:0000256" key="8">
    <source>
        <dbReference type="ARBA" id="ARBA00033017"/>
    </source>
</evidence>
<name>T1JFL9_STRMM</name>
<dbReference type="eggNOG" id="KOG3302">
    <property type="taxonomic scope" value="Eukaryota"/>
</dbReference>
<dbReference type="Proteomes" id="UP000014500">
    <property type="component" value="Unassembled WGS sequence"/>
</dbReference>
<dbReference type="EnsemblMetazoa" id="SMAR012633-RA">
    <property type="protein sequence ID" value="SMAR012633-PA"/>
    <property type="gene ID" value="SMAR012633"/>
</dbReference>
<evidence type="ECO:0000256" key="7">
    <source>
        <dbReference type="ARBA" id="ARBA00030739"/>
    </source>
</evidence>
<dbReference type="PRINTS" id="PR00686">
    <property type="entry name" value="TIFACTORIID"/>
</dbReference>
<dbReference type="InterPro" id="IPR012295">
    <property type="entry name" value="TBP_dom_sf"/>
</dbReference>
<comment type="subcellular location">
    <subcellularLocation>
        <location evidence="1">Nucleus</location>
    </subcellularLocation>
</comment>
<dbReference type="Pfam" id="PF00352">
    <property type="entry name" value="TBP"/>
    <property type="match status" value="2"/>
</dbReference>
<dbReference type="GO" id="GO:0006352">
    <property type="term" value="P:DNA-templated transcription initiation"/>
    <property type="evidence" value="ECO:0007669"/>
    <property type="project" value="InterPro"/>
</dbReference>
<keyword evidence="4" id="KW-0238">DNA-binding</keyword>
<dbReference type="GO" id="GO:0000978">
    <property type="term" value="F:RNA polymerase II cis-regulatory region sequence-specific DNA binding"/>
    <property type="evidence" value="ECO:0007669"/>
    <property type="project" value="UniProtKB-ARBA"/>
</dbReference>
<evidence type="ECO:0000256" key="10">
    <source>
        <dbReference type="ARBA" id="ARBA00042653"/>
    </source>
</evidence>
<protein>
    <recommendedName>
        <fullName evidence="3">TATA-box-binding protein</fullName>
    </recommendedName>
    <alternativeName>
        <fullName evidence="7">TATA sequence-binding protein</fullName>
    </alternativeName>
    <alternativeName>
        <fullName evidence="10">TATA-binding factor</fullName>
    </alternativeName>
    <alternativeName>
        <fullName evidence="8">TATA-box factor</fullName>
    </alternativeName>
    <alternativeName>
        <fullName evidence="11">Transcription initiation factor TFIID TBP subunit</fullName>
    </alternativeName>
</protein>
<dbReference type="InterPro" id="IPR033710">
    <property type="entry name" value="TBP_eukaryotic"/>
</dbReference>
<dbReference type="GO" id="GO:0000992">
    <property type="term" value="F:RNA polymerase III cis-regulatory region sequence-specific DNA binding"/>
    <property type="evidence" value="ECO:0007669"/>
    <property type="project" value="UniProtKB-ARBA"/>
</dbReference>
<dbReference type="FunFam" id="3.30.310.10:FF:000001">
    <property type="entry name" value="TATA-box-binding protein 2"/>
    <property type="match status" value="1"/>
</dbReference>
<keyword evidence="13" id="KW-1185">Reference proteome</keyword>
<dbReference type="GO" id="GO:0005634">
    <property type="term" value="C:nucleus"/>
    <property type="evidence" value="ECO:0007669"/>
    <property type="project" value="UniProtKB-SubCell"/>
</dbReference>
<dbReference type="STRING" id="126957.T1JFL9"/>
<organism evidence="12 13">
    <name type="scientific">Strigamia maritima</name>
    <name type="common">European centipede</name>
    <name type="synonym">Geophilus maritimus</name>
    <dbReference type="NCBI Taxonomy" id="126957"/>
    <lineage>
        <taxon>Eukaryota</taxon>
        <taxon>Metazoa</taxon>
        <taxon>Ecdysozoa</taxon>
        <taxon>Arthropoda</taxon>
        <taxon>Myriapoda</taxon>
        <taxon>Chilopoda</taxon>
        <taxon>Pleurostigmophora</taxon>
        <taxon>Geophilomorpha</taxon>
        <taxon>Linotaeniidae</taxon>
        <taxon>Strigamia</taxon>
    </lineage>
</organism>
<dbReference type="AlphaFoldDB" id="T1JFL9"/>
<dbReference type="SUPFAM" id="SSF55945">
    <property type="entry name" value="TATA-box binding protein-like"/>
    <property type="match status" value="2"/>
</dbReference>
<evidence type="ECO:0000313" key="12">
    <source>
        <dbReference type="EnsemblMetazoa" id="SMAR012633-PA"/>
    </source>
</evidence>
<evidence type="ECO:0000256" key="1">
    <source>
        <dbReference type="ARBA" id="ARBA00004123"/>
    </source>
</evidence>